<feature type="coiled-coil region" evidence="7">
    <location>
        <begin position="340"/>
        <end position="367"/>
    </location>
</feature>
<gene>
    <name evidence="11" type="primary">vnfA_3</name>
    <name evidence="11" type="ORF">UC8_47560</name>
</gene>
<dbReference type="InterPro" id="IPR025943">
    <property type="entry name" value="Sigma_54_int_dom_ATP-bd_2"/>
</dbReference>
<dbReference type="SUPFAM" id="SSF55781">
    <property type="entry name" value="GAF domain-like"/>
    <property type="match status" value="1"/>
</dbReference>
<name>A0A5B9QUM6_9BACT</name>
<dbReference type="SUPFAM" id="SSF46689">
    <property type="entry name" value="Homeodomain-like"/>
    <property type="match status" value="1"/>
</dbReference>
<evidence type="ECO:0000256" key="6">
    <source>
        <dbReference type="ARBA" id="ARBA00023163"/>
    </source>
</evidence>
<dbReference type="CDD" id="cd00060">
    <property type="entry name" value="FHA"/>
    <property type="match status" value="1"/>
</dbReference>
<dbReference type="Gene3D" id="3.30.450.40">
    <property type="match status" value="1"/>
</dbReference>
<feature type="domain" description="FHA" evidence="9">
    <location>
        <begin position="39"/>
        <end position="90"/>
    </location>
</feature>
<dbReference type="Pfam" id="PF00498">
    <property type="entry name" value="FHA"/>
    <property type="match status" value="1"/>
</dbReference>
<evidence type="ECO:0000256" key="1">
    <source>
        <dbReference type="ARBA" id="ARBA00022741"/>
    </source>
</evidence>
<dbReference type="FunFam" id="3.40.50.300:FF:000006">
    <property type="entry name" value="DNA-binding transcriptional regulator NtrC"/>
    <property type="match status" value="1"/>
</dbReference>
<evidence type="ECO:0000259" key="10">
    <source>
        <dbReference type="PROSITE" id="PS50045"/>
    </source>
</evidence>
<keyword evidence="4" id="KW-0238">DNA-binding</keyword>
<evidence type="ECO:0000256" key="2">
    <source>
        <dbReference type="ARBA" id="ARBA00022840"/>
    </source>
</evidence>
<organism evidence="11 12">
    <name type="scientific">Roseimaritima ulvae</name>
    <dbReference type="NCBI Taxonomy" id="980254"/>
    <lineage>
        <taxon>Bacteria</taxon>
        <taxon>Pseudomonadati</taxon>
        <taxon>Planctomycetota</taxon>
        <taxon>Planctomycetia</taxon>
        <taxon>Pirellulales</taxon>
        <taxon>Pirellulaceae</taxon>
        <taxon>Roseimaritima</taxon>
    </lineage>
</organism>
<dbReference type="Gene3D" id="3.40.50.300">
    <property type="entry name" value="P-loop containing nucleotide triphosphate hydrolases"/>
    <property type="match status" value="1"/>
</dbReference>
<evidence type="ECO:0000313" key="12">
    <source>
        <dbReference type="Proteomes" id="UP000325286"/>
    </source>
</evidence>
<dbReference type="SMART" id="SM00065">
    <property type="entry name" value="GAF"/>
    <property type="match status" value="1"/>
</dbReference>
<keyword evidence="1" id="KW-0547">Nucleotide-binding</keyword>
<dbReference type="Pfam" id="PF00158">
    <property type="entry name" value="Sigma54_activat"/>
    <property type="match status" value="1"/>
</dbReference>
<evidence type="ECO:0000256" key="5">
    <source>
        <dbReference type="ARBA" id="ARBA00023159"/>
    </source>
</evidence>
<dbReference type="SMART" id="SM00240">
    <property type="entry name" value="FHA"/>
    <property type="match status" value="1"/>
</dbReference>
<dbReference type="InterPro" id="IPR002078">
    <property type="entry name" value="Sigma_54_int"/>
</dbReference>
<dbReference type="PROSITE" id="PS50045">
    <property type="entry name" value="SIGMA54_INTERACT_4"/>
    <property type="match status" value="1"/>
</dbReference>
<dbReference type="InterPro" id="IPR025662">
    <property type="entry name" value="Sigma_54_int_dom_ATP-bd_1"/>
</dbReference>
<dbReference type="PROSITE" id="PS00688">
    <property type="entry name" value="SIGMA54_INTERACT_3"/>
    <property type="match status" value="1"/>
</dbReference>
<evidence type="ECO:0000256" key="4">
    <source>
        <dbReference type="ARBA" id="ARBA00023125"/>
    </source>
</evidence>
<dbReference type="SUPFAM" id="SSF49879">
    <property type="entry name" value="SMAD/FHA domain"/>
    <property type="match status" value="1"/>
</dbReference>
<dbReference type="Proteomes" id="UP000325286">
    <property type="component" value="Chromosome"/>
</dbReference>
<dbReference type="InterPro" id="IPR025944">
    <property type="entry name" value="Sigma_54_int_dom_CS"/>
</dbReference>
<dbReference type="PANTHER" id="PTHR32071:SF57">
    <property type="entry name" value="C4-DICARBOXYLATE TRANSPORT TRANSCRIPTIONAL REGULATORY PROTEIN DCTD"/>
    <property type="match status" value="1"/>
</dbReference>
<dbReference type="GO" id="GO:0005524">
    <property type="term" value="F:ATP binding"/>
    <property type="evidence" value="ECO:0007669"/>
    <property type="project" value="UniProtKB-KW"/>
</dbReference>
<dbReference type="GO" id="GO:0006355">
    <property type="term" value="P:regulation of DNA-templated transcription"/>
    <property type="evidence" value="ECO:0007669"/>
    <property type="project" value="InterPro"/>
</dbReference>
<dbReference type="PRINTS" id="PR01590">
    <property type="entry name" value="HTHFIS"/>
</dbReference>
<dbReference type="OrthoDB" id="9761019at2"/>
<dbReference type="FunFam" id="1.10.8.60:FF:000014">
    <property type="entry name" value="DNA-binding transcriptional regulator NtrC"/>
    <property type="match status" value="1"/>
</dbReference>
<keyword evidence="7" id="KW-0175">Coiled coil</keyword>
<dbReference type="InterPro" id="IPR003593">
    <property type="entry name" value="AAA+_ATPase"/>
</dbReference>
<dbReference type="InterPro" id="IPR003018">
    <property type="entry name" value="GAF"/>
</dbReference>
<dbReference type="PROSITE" id="PS50006">
    <property type="entry name" value="FHA_DOMAIN"/>
    <property type="match status" value="1"/>
</dbReference>
<dbReference type="Pfam" id="PF13492">
    <property type="entry name" value="GAF_3"/>
    <property type="match status" value="1"/>
</dbReference>
<feature type="region of interest" description="Disordered" evidence="8">
    <location>
        <begin position="125"/>
        <end position="171"/>
    </location>
</feature>
<dbReference type="Gene3D" id="1.10.10.60">
    <property type="entry name" value="Homeodomain-like"/>
    <property type="match status" value="1"/>
</dbReference>
<dbReference type="SUPFAM" id="SSF52540">
    <property type="entry name" value="P-loop containing nucleoside triphosphate hydrolases"/>
    <property type="match status" value="1"/>
</dbReference>
<dbReference type="InterPro" id="IPR027417">
    <property type="entry name" value="P-loop_NTPase"/>
</dbReference>
<keyword evidence="2" id="KW-0067">ATP-binding</keyword>
<keyword evidence="6" id="KW-0804">Transcription</keyword>
<dbReference type="GO" id="GO:0043565">
    <property type="term" value="F:sequence-specific DNA binding"/>
    <property type="evidence" value="ECO:0007669"/>
    <property type="project" value="InterPro"/>
</dbReference>
<dbReference type="PROSITE" id="PS00675">
    <property type="entry name" value="SIGMA54_INTERACT_1"/>
    <property type="match status" value="1"/>
</dbReference>
<dbReference type="CDD" id="cd00009">
    <property type="entry name" value="AAA"/>
    <property type="match status" value="1"/>
</dbReference>
<proteinExistence type="predicted"/>
<dbReference type="Gene3D" id="1.10.8.60">
    <property type="match status" value="1"/>
</dbReference>
<dbReference type="InterPro" id="IPR008984">
    <property type="entry name" value="SMAD_FHA_dom_sf"/>
</dbReference>
<evidence type="ECO:0000256" key="7">
    <source>
        <dbReference type="SAM" id="Coils"/>
    </source>
</evidence>
<dbReference type="AlphaFoldDB" id="A0A5B9QUM6"/>
<dbReference type="KEGG" id="rul:UC8_47560"/>
<dbReference type="InterPro" id="IPR029016">
    <property type="entry name" value="GAF-like_dom_sf"/>
</dbReference>
<evidence type="ECO:0000313" key="11">
    <source>
        <dbReference type="EMBL" id="QEG42714.1"/>
    </source>
</evidence>
<feature type="domain" description="Sigma-54 factor interaction" evidence="10">
    <location>
        <begin position="367"/>
        <end position="596"/>
    </location>
</feature>
<protein>
    <submittedName>
        <fullName evidence="11">Nitrogen fixation protein VnfA</fullName>
    </submittedName>
</protein>
<dbReference type="InterPro" id="IPR058031">
    <property type="entry name" value="AAA_lid_NorR"/>
</dbReference>
<keyword evidence="12" id="KW-1185">Reference proteome</keyword>
<dbReference type="Pfam" id="PF25601">
    <property type="entry name" value="AAA_lid_14"/>
    <property type="match status" value="1"/>
</dbReference>
<dbReference type="PANTHER" id="PTHR32071">
    <property type="entry name" value="TRANSCRIPTIONAL REGULATORY PROTEIN"/>
    <property type="match status" value="1"/>
</dbReference>
<dbReference type="SMART" id="SM00382">
    <property type="entry name" value="AAA"/>
    <property type="match status" value="1"/>
</dbReference>
<dbReference type="InterPro" id="IPR000253">
    <property type="entry name" value="FHA_dom"/>
</dbReference>
<dbReference type="Pfam" id="PF02954">
    <property type="entry name" value="HTH_8"/>
    <property type="match status" value="1"/>
</dbReference>
<dbReference type="Gene3D" id="2.60.200.20">
    <property type="match status" value="1"/>
</dbReference>
<sequence>MANSSNTSNPTPARPSAYLVIRQGGRWTDVLRLLPGRRVRIGRASTSQIVIHSERCSRQHSEIFPVSDGEAWVVRDLNSRNGTLVDSQRIEEDHVLSEGETIEVAGCQMTFVRRIADAFGGGQGPALAPTAAGSDQQTTGGGESATITHRRDSSTYLKPQDIPLTGSRPAADTEAGRELFRLSFELARCDSAESAAATALQGIASHLGVGSGAVLLDPSDRPGPARATDVADLAVIATHQQGDRSYHRLPDLLASTVLKGNEAVLARNIRDDAKLATPDSQGNLSTSSTVCTPLRSKTGPVGVLHIYTDDGQRDLTPDDLEFIVAVGESLSLALRNLQREEQLSDTLQKTRRRVDQLREQLADTTKIVGKSEAILAVKENIRRAAPTPATVLIRGESGTGKELVAAAIHQYSNRAEGPFVCLNCAALSPTLLESELFGHEKGAFTGATERKLGKFEAADGGTLMLDEIGEMNQEIQAKFLRVLEGHAFERVGGNQPIKADVRVVAATNRDLEQAVREGKFRSDLYFRLHVVEILIPPLRQRGTDILRLADFFLKRFSQQMGRKIDGFTAAARKHLSRYDWPGNVRELKNVIERAVVLSSSPEVDVSDLVLSNIQLETQTPTTSGRNGSPAVELISLEAMEKRHIVDVLSATGGNKSRAATILGIERSTLDRKIRRYKLAPEQWNK</sequence>
<evidence type="ECO:0000256" key="8">
    <source>
        <dbReference type="SAM" id="MobiDB-lite"/>
    </source>
</evidence>
<keyword evidence="3" id="KW-0805">Transcription regulation</keyword>
<accession>A0A5B9QUM6</accession>
<dbReference type="EMBL" id="CP042914">
    <property type="protein sequence ID" value="QEG42714.1"/>
    <property type="molecule type" value="Genomic_DNA"/>
</dbReference>
<evidence type="ECO:0000259" key="9">
    <source>
        <dbReference type="PROSITE" id="PS50006"/>
    </source>
</evidence>
<reference evidence="11 12" key="1">
    <citation type="submission" date="2019-08" db="EMBL/GenBank/DDBJ databases">
        <title>Deep-cultivation of Planctomycetes and their phenomic and genomic characterization uncovers novel biology.</title>
        <authorList>
            <person name="Wiegand S."/>
            <person name="Jogler M."/>
            <person name="Boedeker C."/>
            <person name="Pinto D."/>
            <person name="Vollmers J."/>
            <person name="Rivas-Marin E."/>
            <person name="Kohn T."/>
            <person name="Peeters S.H."/>
            <person name="Heuer A."/>
            <person name="Rast P."/>
            <person name="Oberbeckmann S."/>
            <person name="Bunk B."/>
            <person name="Jeske O."/>
            <person name="Meyerdierks A."/>
            <person name="Storesund J.E."/>
            <person name="Kallscheuer N."/>
            <person name="Luecker S."/>
            <person name="Lage O.M."/>
            <person name="Pohl T."/>
            <person name="Merkel B.J."/>
            <person name="Hornburger P."/>
            <person name="Mueller R.-W."/>
            <person name="Bruemmer F."/>
            <person name="Labrenz M."/>
            <person name="Spormann A.M."/>
            <person name="Op den Camp H."/>
            <person name="Overmann J."/>
            <person name="Amann R."/>
            <person name="Jetten M.S.M."/>
            <person name="Mascher T."/>
            <person name="Medema M.H."/>
            <person name="Devos D.P."/>
            <person name="Kaster A.-K."/>
            <person name="Ovreas L."/>
            <person name="Rohde M."/>
            <person name="Galperin M.Y."/>
            <person name="Jogler C."/>
        </authorList>
    </citation>
    <scope>NUCLEOTIDE SEQUENCE [LARGE SCALE GENOMIC DNA]</scope>
    <source>
        <strain evidence="11 12">UC8</strain>
    </source>
</reference>
<dbReference type="RefSeq" id="WP_068137751.1">
    <property type="nucleotide sequence ID" value="NZ_CP042914.1"/>
</dbReference>
<keyword evidence="5" id="KW-0010">Activator</keyword>
<dbReference type="InterPro" id="IPR009057">
    <property type="entry name" value="Homeodomain-like_sf"/>
</dbReference>
<dbReference type="InterPro" id="IPR002197">
    <property type="entry name" value="HTH_Fis"/>
</dbReference>
<dbReference type="PROSITE" id="PS00676">
    <property type="entry name" value="SIGMA54_INTERACT_2"/>
    <property type="match status" value="1"/>
</dbReference>
<evidence type="ECO:0000256" key="3">
    <source>
        <dbReference type="ARBA" id="ARBA00023015"/>
    </source>
</evidence>